<accession>A0ABR6FSW4</accession>
<protein>
    <submittedName>
        <fullName evidence="1">Uncharacterized protein</fullName>
    </submittedName>
</protein>
<dbReference type="RefSeq" id="WP_133253675.1">
    <property type="nucleotide sequence ID" value="NZ_JACHVZ010000014.1"/>
</dbReference>
<name>A0ABR6FSW4_9BURK</name>
<comment type="caution">
    <text evidence="1">The sequence shown here is derived from an EMBL/GenBank/DDBJ whole genome shotgun (WGS) entry which is preliminary data.</text>
</comment>
<keyword evidence="2" id="KW-1185">Reference proteome</keyword>
<dbReference type="EMBL" id="JACHVZ010000014">
    <property type="protein sequence ID" value="MBB2930476.1"/>
    <property type="molecule type" value="Genomic_DNA"/>
</dbReference>
<evidence type="ECO:0000313" key="1">
    <source>
        <dbReference type="EMBL" id="MBB2930476.1"/>
    </source>
</evidence>
<sequence length="101" mass="11301">MVAVNQWFGDREDFFMWYGNANNAPSSGRTMLPQFGGVEIALPQLQAGVLVALDELMLTFSAAREDSRLTTPQRSRLHRWMRALDDQLDRAATSLGLTENG</sequence>
<organism evidence="1 2">
    <name type="scientific">Paraburkholderia silvatlantica</name>
    <dbReference type="NCBI Taxonomy" id="321895"/>
    <lineage>
        <taxon>Bacteria</taxon>
        <taxon>Pseudomonadati</taxon>
        <taxon>Pseudomonadota</taxon>
        <taxon>Betaproteobacteria</taxon>
        <taxon>Burkholderiales</taxon>
        <taxon>Burkholderiaceae</taxon>
        <taxon>Paraburkholderia</taxon>
    </lineage>
</organism>
<dbReference type="Proteomes" id="UP000533533">
    <property type="component" value="Unassembled WGS sequence"/>
</dbReference>
<gene>
    <name evidence="1" type="ORF">FHX59_004939</name>
</gene>
<proteinExistence type="predicted"/>
<evidence type="ECO:0000313" key="2">
    <source>
        <dbReference type="Proteomes" id="UP000533533"/>
    </source>
</evidence>
<reference evidence="1 2" key="1">
    <citation type="submission" date="2020-08" db="EMBL/GenBank/DDBJ databases">
        <title>Genomic Encyclopedia of Type Strains, Phase IV (KMG-V): Genome sequencing to study the core and pangenomes of soil and plant-associated prokaryotes.</title>
        <authorList>
            <person name="Whitman W."/>
        </authorList>
    </citation>
    <scope>NUCLEOTIDE SEQUENCE [LARGE SCALE GENOMIC DNA]</scope>
    <source>
        <strain evidence="1 2">SRMrh-85</strain>
    </source>
</reference>